<feature type="chain" id="PRO_5039543943" evidence="2">
    <location>
        <begin position="22"/>
        <end position="536"/>
    </location>
</feature>
<dbReference type="InterPro" id="IPR030678">
    <property type="entry name" value="Peptide/Ni-bd"/>
</dbReference>
<name>A0A177HI96_9ACTN</name>
<protein>
    <submittedName>
        <fullName evidence="4">Glutathione-binding protein GsiB</fullName>
    </submittedName>
</protein>
<dbReference type="SUPFAM" id="SSF53850">
    <property type="entry name" value="Periplasmic binding protein-like II"/>
    <property type="match status" value="1"/>
</dbReference>
<dbReference type="InterPro" id="IPR039424">
    <property type="entry name" value="SBP_5"/>
</dbReference>
<dbReference type="EMBL" id="LOHS01000126">
    <property type="protein sequence ID" value="OAH10682.1"/>
    <property type="molecule type" value="Genomic_DNA"/>
</dbReference>
<dbReference type="PATRIC" id="fig|1716141.3.peg.6317"/>
<evidence type="ECO:0000256" key="2">
    <source>
        <dbReference type="SAM" id="SignalP"/>
    </source>
</evidence>
<dbReference type="GO" id="GO:0042597">
    <property type="term" value="C:periplasmic space"/>
    <property type="evidence" value="ECO:0007669"/>
    <property type="project" value="UniProtKB-ARBA"/>
</dbReference>
<gene>
    <name evidence="4" type="primary">gsiB_3</name>
    <name evidence="4" type="ORF">STSP_60040</name>
</gene>
<dbReference type="GO" id="GO:1904680">
    <property type="term" value="F:peptide transmembrane transporter activity"/>
    <property type="evidence" value="ECO:0007669"/>
    <property type="project" value="TreeGrafter"/>
</dbReference>
<keyword evidence="5" id="KW-1185">Reference proteome</keyword>
<evidence type="ECO:0000259" key="3">
    <source>
        <dbReference type="Pfam" id="PF00496"/>
    </source>
</evidence>
<proteinExistence type="predicted"/>
<dbReference type="Gene3D" id="3.40.190.10">
    <property type="entry name" value="Periplasmic binding protein-like II"/>
    <property type="match status" value="1"/>
</dbReference>
<comment type="caution">
    <text evidence="4">The sequence shown here is derived from an EMBL/GenBank/DDBJ whole genome shotgun (WGS) entry which is preliminary data.</text>
</comment>
<dbReference type="PANTHER" id="PTHR30290:SF38">
    <property type="entry name" value="D,D-DIPEPTIDE-BINDING PERIPLASMIC PROTEIN DDPA-RELATED"/>
    <property type="match status" value="1"/>
</dbReference>
<reference evidence="4 5" key="1">
    <citation type="submission" date="2015-12" db="EMBL/GenBank/DDBJ databases">
        <title>Genome sequence of Streptomyces sp. G25.</title>
        <authorList>
            <person name="Poehlein A."/>
            <person name="Roettig A."/>
            <person name="Hiessl S."/>
            <person name="Hauschild P."/>
            <person name="Schauer J."/>
            <person name="Madkour M.H."/>
            <person name="Al-Ansari A.M."/>
            <person name="Almakishah N.H."/>
            <person name="Steinbuechel A."/>
            <person name="Daniel R."/>
        </authorList>
    </citation>
    <scope>NUCLEOTIDE SEQUENCE [LARGE SCALE GENOMIC DNA]</scope>
    <source>
        <strain evidence="5">G25(2015)</strain>
    </source>
</reference>
<dbReference type="InterPro" id="IPR000914">
    <property type="entry name" value="SBP_5_dom"/>
</dbReference>
<dbReference type="RefSeq" id="WP_067284024.1">
    <property type="nucleotide sequence ID" value="NZ_LOHS01000126.1"/>
</dbReference>
<sequence length="536" mass="57979">MRRTAVALTAVVLVLSTTAGCGSLQSSATEVGGERMADDRPVRDGGTLTVALNADPDKLDPSLAQTLVGRTVFAGMCEKLYDVDQKGTVVPQLATALPKTSPDGRTVTFSVRKDARFSDGTKLDAAAVVTSLLRHRDLPGSARATELAPLDSAVATGPYEVKLTLKQPYVPLTAVLADRSGMVMSPKALKTYGKNFTNHPSCVGPFRFVERVGGDRIVLVKDPKYYDAGDVHLDKVVYRPIPDGNVRLANLRSGDIQIGDQMTPVDVRSALTEPELQLFNSPSLGYQGLGLNVGNVKGLGEKPGRIDTPLARDARVRAAFELAIDRRLINKVVFQGMYEPACGPISPESTIAPGVTASQCPERDVTEAKRLLKEAGVKTPVRLELKVSTTPEHSRLGQVVQAMTNEAGFDVSLRPTEYATLLEETDSGDYDAYLSGWSGRLDPDGNTASFLKTQGAMNTYGLSDPKIDDLIDRGRTEADPAERARIYGELTRRVNDQHALIYLYRQKNYVVARKDVAGLRVYGDGLVRVKNAGYAR</sequence>
<feature type="domain" description="Solute-binding protein family 5" evidence="3">
    <location>
        <begin position="88"/>
        <end position="456"/>
    </location>
</feature>
<dbReference type="GO" id="GO:0043190">
    <property type="term" value="C:ATP-binding cassette (ABC) transporter complex"/>
    <property type="evidence" value="ECO:0007669"/>
    <property type="project" value="InterPro"/>
</dbReference>
<dbReference type="Gene3D" id="3.10.105.10">
    <property type="entry name" value="Dipeptide-binding Protein, Domain 3"/>
    <property type="match status" value="1"/>
</dbReference>
<dbReference type="PANTHER" id="PTHR30290">
    <property type="entry name" value="PERIPLASMIC BINDING COMPONENT OF ABC TRANSPORTER"/>
    <property type="match status" value="1"/>
</dbReference>
<dbReference type="Pfam" id="PF00496">
    <property type="entry name" value="SBP_bac_5"/>
    <property type="match status" value="1"/>
</dbReference>
<dbReference type="PROSITE" id="PS51257">
    <property type="entry name" value="PROKAR_LIPOPROTEIN"/>
    <property type="match status" value="1"/>
</dbReference>
<accession>A0A177HI96</accession>
<feature type="signal peptide" evidence="2">
    <location>
        <begin position="1"/>
        <end position="21"/>
    </location>
</feature>
<evidence type="ECO:0000313" key="4">
    <source>
        <dbReference type="EMBL" id="OAH10682.1"/>
    </source>
</evidence>
<dbReference type="STRING" id="1716141.STSP_60040"/>
<organism evidence="4 5">
    <name type="scientific">Streptomyces jeddahensis</name>
    <dbReference type="NCBI Taxonomy" id="1716141"/>
    <lineage>
        <taxon>Bacteria</taxon>
        <taxon>Bacillati</taxon>
        <taxon>Actinomycetota</taxon>
        <taxon>Actinomycetes</taxon>
        <taxon>Kitasatosporales</taxon>
        <taxon>Streptomycetaceae</taxon>
        <taxon>Streptomyces</taxon>
    </lineage>
</organism>
<dbReference type="GO" id="GO:0015833">
    <property type="term" value="P:peptide transport"/>
    <property type="evidence" value="ECO:0007669"/>
    <property type="project" value="TreeGrafter"/>
</dbReference>
<keyword evidence="1 2" id="KW-0732">Signal</keyword>
<evidence type="ECO:0000256" key="1">
    <source>
        <dbReference type="ARBA" id="ARBA00022729"/>
    </source>
</evidence>
<dbReference type="Proteomes" id="UP000077381">
    <property type="component" value="Unassembled WGS sequence"/>
</dbReference>
<dbReference type="AlphaFoldDB" id="A0A177HI96"/>
<dbReference type="Gene3D" id="3.90.76.10">
    <property type="entry name" value="Dipeptide-binding Protein, Domain 1"/>
    <property type="match status" value="1"/>
</dbReference>
<dbReference type="PIRSF" id="PIRSF002741">
    <property type="entry name" value="MppA"/>
    <property type="match status" value="1"/>
</dbReference>
<evidence type="ECO:0000313" key="5">
    <source>
        <dbReference type="Proteomes" id="UP000077381"/>
    </source>
</evidence>